<name>A0A939JJX2_9ACTN</name>
<organism evidence="2 3">
    <name type="scientific">Streptomyces beijiangensis</name>
    <dbReference type="NCBI Taxonomy" id="163361"/>
    <lineage>
        <taxon>Bacteria</taxon>
        <taxon>Bacillati</taxon>
        <taxon>Actinomycetota</taxon>
        <taxon>Actinomycetes</taxon>
        <taxon>Kitasatosporales</taxon>
        <taxon>Streptomycetaceae</taxon>
        <taxon>Streptomyces</taxon>
    </lineage>
</organism>
<dbReference type="AlphaFoldDB" id="A0A939JJX2"/>
<evidence type="ECO:0000259" key="1">
    <source>
        <dbReference type="Pfam" id="PF25872"/>
    </source>
</evidence>
<feature type="non-terminal residue" evidence="2">
    <location>
        <position position="1"/>
    </location>
</feature>
<dbReference type="Gene3D" id="1.25.40.10">
    <property type="entry name" value="Tetratricopeptide repeat domain"/>
    <property type="match status" value="1"/>
</dbReference>
<dbReference type="PANTHER" id="PTHR47691">
    <property type="entry name" value="REGULATOR-RELATED"/>
    <property type="match status" value="1"/>
</dbReference>
<keyword evidence="3" id="KW-1185">Reference proteome</keyword>
<evidence type="ECO:0000313" key="3">
    <source>
        <dbReference type="Proteomes" id="UP000664167"/>
    </source>
</evidence>
<dbReference type="EMBL" id="JAFLRJ010000181">
    <property type="protein sequence ID" value="MBO0514084.1"/>
    <property type="molecule type" value="Genomic_DNA"/>
</dbReference>
<evidence type="ECO:0000313" key="2">
    <source>
        <dbReference type="EMBL" id="MBO0514084.1"/>
    </source>
</evidence>
<comment type="caution">
    <text evidence="2">The sequence shown here is derived from an EMBL/GenBank/DDBJ whole genome shotgun (WGS) entry which is preliminary data.</text>
</comment>
<protein>
    <submittedName>
        <fullName evidence="2">AfsR/SARP family transcriptional regulator</fullName>
    </submittedName>
</protein>
<sequence>IELAAARLRLLTPREIAARLDDRFRLLTSGARTVLPRQQTLRAVVDWSWDLLDDQERTALRALSVFAGGWDLAAAESVGVTPDAMAALVDKSLLVTTPTPAGMRYRMLETIHEYATERAAQTPTALMESRRAHSAYYLALAEEADPLLRSGAQLPWIRRTETELDNFRAALRTTLAARDEPAGQRFVQALGWFWWLRNYRREGVEWAERVVALGDDPTDPGDPRYHPRMRLRLLLIFLAIESGPQAEMSDPALENILSRIRDTYSRGGPEAASFPGLLWPFTLFGHEAHFARENLDAVVDNCRRYGGDWEIGVALMFRTHVVVDLPGGLEGVDESLAELRTLSARVGDRWMRAQVASATGEACMARGRGEEAKAAYEEALRLAREVGAHAEAPFLIGRIAELAYRDGDFDRAEKFLDESSDEAEQFGVWDARAYISVLRATIALDRDEPVRARFQYVQACDILIRGTPPPQFTAVLACIEARLTAREQGPREGARAMTAAFRTSWELRCADHVMAAVAESTAAVLADAGEHRLAARILSAAEGWRADCPRSVPERAVARTVDEQALRALGPEGYETERAAGAALTPEGVSAQLEAVVSRS</sequence>
<gene>
    <name evidence="2" type="ORF">J0695_20100</name>
</gene>
<dbReference type="Proteomes" id="UP000664167">
    <property type="component" value="Unassembled WGS sequence"/>
</dbReference>
<accession>A0A939JJX2</accession>
<dbReference type="InterPro" id="IPR011990">
    <property type="entry name" value="TPR-like_helical_dom_sf"/>
</dbReference>
<proteinExistence type="predicted"/>
<reference evidence="2" key="1">
    <citation type="submission" date="2021-03" db="EMBL/GenBank/DDBJ databases">
        <title>Streptomyces poriferae sp. nov., a novel marine sponge-derived Actinobacteria species with anti-MRSA activity.</title>
        <authorList>
            <person name="Sandoval-Powers M."/>
            <person name="Kralova S."/>
            <person name="Nguyen G.-S."/>
            <person name="Fawwal D."/>
            <person name="Degnes K."/>
            <person name="Klinkenberg G."/>
            <person name="Sletta H."/>
            <person name="Wentzel A."/>
            <person name="Liles M.R."/>
        </authorList>
    </citation>
    <scope>NUCLEOTIDE SEQUENCE</scope>
    <source>
        <strain evidence="2">DSM 41794</strain>
    </source>
</reference>
<dbReference type="PANTHER" id="PTHR47691:SF3">
    <property type="entry name" value="HTH-TYPE TRANSCRIPTIONAL REGULATOR RV0890C-RELATED"/>
    <property type="match status" value="1"/>
</dbReference>
<dbReference type="InterPro" id="IPR058852">
    <property type="entry name" value="HTH_77"/>
</dbReference>
<dbReference type="SUPFAM" id="SSF48452">
    <property type="entry name" value="TPR-like"/>
    <property type="match status" value="1"/>
</dbReference>
<feature type="domain" description="Winged helix-turn-helix" evidence="1">
    <location>
        <begin position="52"/>
        <end position="118"/>
    </location>
</feature>
<dbReference type="Pfam" id="PF25872">
    <property type="entry name" value="HTH_77"/>
    <property type="match status" value="1"/>
</dbReference>